<proteinExistence type="predicted"/>
<protein>
    <recommendedName>
        <fullName evidence="1">HNH nuclease domain-containing protein</fullName>
    </recommendedName>
</protein>
<sequence length="397" mass="43707">MRTTYENPPDVGAPPTADPEFGSSSSFAAYYNAITNNALDIIATFDRDLARSGALEGTHARDLEDLHDAYFGPTKFTAKQRAARDKARAGRFSLDRLVAIERRLRKITDASERWELRLRLLGIRGSLARLKAEAKKIVPADDTPPSPGVRFTRSRHQMRTMTVTANERDLADLERELANAIDTTKPRGPQLADAFLSLIRSDSDAAGGIHRAVPEPLILVPLHAHTRIIDGGGEEVTLVLTDGTRISGADYLNQFIAGQLGPLKAALFHPSEGAVNLYDADRFANDKQRTLLRATSPMCPVPDCRRSADHCQYHHITAWKHGGHTNMNNLSVLCPYHNQVNDDDPGFSYRGSIHHDQGDKVWVSPGGYPVQHDFNAEWGAMSQLFGPRSYDGGVLPG</sequence>
<name>A0A931E0B5_9CORY</name>
<evidence type="ECO:0000313" key="3">
    <source>
        <dbReference type="Proteomes" id="UP000658613"/>
    </source>
</evidence>
<comment type="caution">
    <text evidence="2">The sequence shown here is derived from an EMBL/GenBank/DDBJ whole genome shotgun (WGS) entry which is preliminary data.</text>
</comment>
<accession>A0A931E0B5</accession>
<dbReference type="InterPro" id="IPR003615">
    <property type="entry name" value="HNH_nuc"/>
</dbReference>
<feature type="domain" description="HNH nuclease" evidence="1">
    <location>
        <begin position="287"/>
        <end position="339"/>
    </location>
</feature>
<dbReference type="EMBL" id="JADOUE010000001">
    <property type="protein sequence ID" value="MBG6121943.1"/>
    <property type="molecule type" value="Genomic_DNA"/>
</dbReference>
<gene>
    <name evidence="2" type="ORF">IW254_000912</name>
</gene>
<dbReference type="CDD" id="cd00085">
    <property type="entry name" value="HNHc"/>
    <property type="match status" value="1"/>
</dbReference>
<dbReference type="RefSeq" id="WP_231375420.1">
    <property type="nucleotide sequence ID" value="NZ_CP046980.1"/>
</dbReference>
<evidence type="ECO:0000313" key="2">
    <source>
        <dbReference type="EMBL" id="MBG6121943.1"/>
    </source>
</evidence>
<reference evidence="2" key="1">
    <citation type="submission" date="2020-11" db="EMBL/GenBank/DDBJ databases">
        <title>Sequencing the genomes of 1000 actinobacteria strains.</title>
        <authorList>
            <person name="Klenk H.-P."/>
        </authorList>
    </citation>
    <scope>NUCLEOTIDE SEQUENCE</scope>
    <source>
        <strain evidence="2">DSM 45632</strain>
    </source>
</reference>
<keyword evidence="3" id="KW-1185">Reference proteome</keyword>
<evidence type="ECO:0000259" key="1">
    <source>
        <dbReference type="SMART" id="SM00507"/>
    </source>
</evidence>
<dbReference type="Gene3D" id="1.10.30.50">
    <property type="match status" value="1"/>
</dbReference>
<dbReference type="Proteomes" id="UP000658613">
    <property type="component" value="Unassembled WGS sequence"/>
</dbReference>
<organism evidence="2 3">
    <name type="scientific">Corynebacterium aquatimens</name>
    <dbReference type="NCBI Taxonomy" id="1190508"/>
    <lineage>
        <taxon>Bacteria</taxon>
        <taxon>Bacillati</taxon>
        <taxon>Actinomycetota</taxon>
        <taxon>Actinomycetes</taxon>
        <taxon>Mycobacteriales</taxon>
        <taxon>Corynebacteriaceae</taxon>
        <taxon>Corynebacterium</taxon>
    </lineage>
</organism>
<dbReference type="AlphaFoldDB" id="A0A931E0B5"/>
<dbReference type="SMART" id="SM00507">
    <property type="entry name" value="HNHc"/>
    <property type="match status" value="1"/>
</dbReference>